<comment type="caution">
    <text evidence="2">The sequence shown here is derived from an EMBL/GenBank/DDBJ whole genome shotgun (WGS) entry which is preliminary data.</text>
</comment>
<dbReference type="EMBL" id="ABXX02000006">
    <property type="protein sequence ID" value="EEG70030.1"/>
    <property type="molecule type" value="Genomic_DNA"/>
</dbReference>
<sequence>MEESPRRQAHQRPKTSSRWRNPPANSHLRVPIPPVTGRIRTAKYPRTVQKLPVSGRIIPMTGRKASRMFQRMEESGR</sequence>
<reference evidence="2 3" key="1">
    <citation type="submission" date="2009-02" db="EMBL/GenBank/DDBJ databases">
        <title>Draft genome sequence of Bifidobacterium pseudocatenulatum (DSM 20438).</title>
        <authorList>
            <person name="Sudarsanam P."/>
            <person name="Ley R."/>
            <person name="Guruge J."/>
            <person name="Turnbaugh P.J."/>
            <person name="Mahowald M."/>
            <person name="Liep D."/>
            <person name="Gordon J."/>
        </authorList>
    </citation>
    <scope>NUCLEOTIDE SEQUENCE [LARGE SCALE GENOMIC DNA]</scope>
    <source>
        <strain evidence="2 3">DSM 20438</strain>
    </source>
</reference>
<name>C0BV56_BIFPS</name>
<organism evidence="2 3">
    <name type="scientific">Bifidobacterium pseudocatenulatum DSM 20438 = JCM 1200 = LMG 10505</name>
    <dbReference type="NCBI Taxonomy" id="547043"/>
    <lineage>
        <taxon>Bacteria</taxon>
        <taxon>Bacillati</taxon>
        <taxon>Actinomycetota</taxon>
        <taxon>Actinomycetes</taxon>
        <taxon>Bifidobacteriales</taxon>
        <taxon>Bifidobacteriaceae</taxon>
        <taxon>Bifidobacterium</taxon>
    </lineage>
</organism>
<evidence type="ECO:0000313" key="2">
    <source>
        <dbReference type="EMBL" id="EEG70030.1"/>
    </source>
</evidence>
<gene>
    <name evidence="2" type="ORF">BIFPSEUDO_04299</name>
</gene>
<feature type="compositionally biased region" description="Basic residues" evidence="1">
    <location>
        <begin position="7"/>
        <end position="17"/>
    </location>
</feature>
<proteinExistence type="predicted"/>
<reference evidence="2 3" key="2">
    <citation type="submission" date="2009-02" db="EMBL/GenBank/DDBJ databases">
        <authorList>
            <person name="Fulton L."/>
            <person name="Clifton S."/>
            <person name="Fulton B."/>
            <person name="Xu J."/>
            <person name="Minx P."/>
            <person name="Pepin K.H."/>
            <person name="Johnson M."/>
            <person name="Bhonagiri V."/>
            <person name="Nash W.E."/>
            <person name="Mardis E.R."/>
            <person name="Wilson R.K."/>
        </authorList>
    </citation>
    <scope>NUCLEOTIDE SEQUENCE [LARGE SCALE GENOMIC DNA]</scope>
    <source>
        <strain evidence="2 3">DSM 20438</strain>
    </source>
</reference>
<dbReference type="AlphaFoldDB" id="C0BV56"/>
<evidence type="ECO:0000313" key="3">
    <source>
        <dbReference type="Proteomes" id="UP000003875"/>
    </source>
</evidence>
<accession>C0BV56</accession>
<protein>
    <submittedName>
        <fullName evidence="2">Uncharacterized protein</fullName>
    </submittedName>
</protein>
<dbReference type="Proteomes" id="UP000003875">
    <property type="component" value="Unassembled WGS sequence"/>
</dbReference>
<evidence type="ECO:0000256" key="1">
    <source>
        <dbReference type="SAM" id="MobiDB-lite"/>
    </source>
</evidence>
<feature type="region of interest" description="Disordered" evidence="1">
    <location>
        <begin position="1"/>
        <end position="32"/>
    </location>
</feature>